<sequence>MEITLPSRPKKTASSGLSQLCGACSQLQLASLLAAETKQSDIGPVSNYSSPDCPFCNLISKAIHLGWETPPNLFIQSRSPLSTKINGHIHHPQPRLLLAVDKKPPGFHESQRVIRQIDRVKNRFIVAEIESLPQKDAAEPAYIVRRDVKSGIDADLVKSWLQECQRHKHSVDDKKLRTESKKVLFSNGGFRLIDVQDECLVLQTDENCDFVALSYVWGRLSTILRRNKEKPEEIPILLTTDGNLGKLSVPKGLSSGHVAGTRIAQTVQDAMDFTRALGQRYLWVDTLCIIQDNKPEKTRLMGLMDDVYNNAVATLIAADGNDADAGLRGWGTRTPARRGRPIEPSTIIDDGQTLTISLCPPSLVEEIRRSKWNTRGWTFQEQQLSRRCVYFTTEEVFFTCVDGQRRESYRMPPLESKVELRTGPPWWAANLRKDPNPTPYHYLGNPATLNVQDYQAAVHEYSRMDLSYPEDALNAFAGVFNRLNQNKVLGIGQTQGIPAEWMYQALLWFPSDNGCKRRVLPPGLNVKFSTWSWAFWLGPVEFAFADSAWLSRIISLAPSKDVPLHVAIPSWSFANPDGIITTIWSRESWKPAGKEATDNSSPPSPTKAKRVGSGKLSSRVSTETYLEEGVGVDAAVLRAHQAPETLVAGELGFFAPYLAAENVVLKKAPKKERFLVMEVASGQNGEFRFDDENEDEMRQVDEFLLVLAAETVQDAALQKTYSVFLGVVTSEDGSSKRVGLGFVYYPADENVEKPSWGYKQFRLG</sequence>
<evidence type="ECO:0000256" key="1">
    <source>
        <dbReference type="SAM" id="MobiDB-lite"/>
    </source>
</evidence>
<keyword evidence="4" id="KW-1185">Reference proteome</keyword>
<evidence type="ECO:0000313" key="4">
    <source>
        <dbReference type="Proteomes" id="UP001172155"/>
    </source>
</evidence>
<reference evidence="3" key="1">
    <citation type="submission" date="2023-06" db="EMBL/GenBank/DDBJ databases">
        <title>Genome-scale phylogeny and comparative genomics of the fungal order Sordariales.</title>
        <authorList>
            <consortium name="Lawrence Berkeley National Laboratory"/>
            <person name="Hensen N."/>
            <person name="Bonometti L."/>
            <person name="Westerberg I."/>
            <person name="Brannstrom I.O."/>
            <person name="Guillou S."/>
            <person name="Cros-Aarteil S."/>
            <person name="Calhoun S."/>
            <person name="Haridas S."/>
            <person name="Kuo A."/>
            <person name="Mondo S."/>
            <person name="Pangilinan J."/>
            <person name="Riley R."/>
            <person name="LaButti K."/>
            <person name="Andreopoulos B."/>
            <person name="Lipzen A."/>
            <person name="Chen C."/>
            <person name="Yanf M."/>
            <person name="Daum C."/>
            <person name="Ng V."/>
            <person name="Clum A."/>
            <person name="Steindorff A."/>
            <person name="Ohm R."/>
            <person name="Martin F."/>
            <person name="Silar P."/>
            <person name="Natvig D."/>
            <person name="Lalanne C."/>
            <person name="Gautier V."/>
            <person name="Ament-velasquez S.L."/>
            <person name="Kruys A."/>
            <person name="Hutchinson M.I."/>
            <person name="Powell A.J."/>
            <person name="Barry K."/>
            <person name="Miller A.N."/>
            <person name="Grigoriev I.V."/>
            <person name="Debuchy R."/>
            <person name="Gladieux P."/>
            <person name="Thoren M.H."/>
            <person name="Johannesson H."/>
        </authorList>
    </citation>
    <scope>NUCLEOTIDE SEQUENCE</scope>
    <source>
        <strain evidence="3">SMH3187-1</strain>
    </source>
</reference>
<comment type="caution">
    <text evidence="3">The sequence shown here is derived from an EMBL/GenBank/DDBJ whole genome shotgun (WGS) entry which is preliminary data.</text>
</comment>
<evidence type="ECO:0000259" key="2">
    <source>
        <dbReference type="Pfam" id="PF06985"/>
    </source>
</evidence>
<gene>
    <name evidence="3" type="ORF">B0T18DRAFT_322476</name>
</gene>
<feature type="region of interest" description="Disordered" evidence="1">
    <location>
        <begin position="591"/>
        <end position="616"/>
    </location>
</feature>
<accession>A0AA40F3R5</accession>
<dbReference type="AlphaFoldDB" id="A0AA40F3R5"/>
<protein>
    <submittedName>
        <fullName evidence="3">Heterokaryon incompatibility protein-domain-containing protein</fullName>
    </submittedName>
</protein>
<dbReference type="Pfam" id="PF06985">
    <property type="entry name" value="HET"/>
    <property type="match status" value="1"/>
</dbReference>
<proteinExistence type="predicted"/>
<feature type="domain" description="Heterokaryon incompatibility" evidence="2">
    <location>
        <begin position="210"/>
        <end position="381"/>
    </location>
</feature>
<organism evidence="3 4">
    <name type="scientific">Schizothecium vesticola</name>
    <dbReference type="NCBI Taxonomy" id="314040"/>
    <lineage>
        <taxon>Eukaryota</taxon>
        <taxon>Fungi</taxon>
        <taxon>Dikarya</taxon>
        <taxon>Ascomycota</taxon>
        <taxon>Pezizomycotina</taxon>
        <taxon>Sordariomycetes</taxon>
        <taxon>Sordariomycetidae</taxon>
        <taxon>Sordariales</taxon>
        <taxon>Schizotheciaceae</taxon>
        <taxon>Schizothecium</taxon>
    </lineage>
</organism>
<dbReference type="PANTHER" id="PTHR33112">
    <property type="entry name" value="DOMAIN PROTEIN, PUTATIVE-RELATED"/>
    <property type="match status" value="1"/>
</dbReference>
<dbReference type="InterPro" id="IPR010730">
    <property type="entry name" value="HET"/>
</dbReference>
<dbReference type="EMBL" id="JAUKUD010000003">
    <property type="protein sequence ID" value="KAK0750530.1"/>
    <property type="molecule type" value="Genomic_DNA"/>
</dbReference>
<dbReference type="PANTHER" id="PTHR33112:SF12">
    <property type="entry name" value="HETEROKARYON INCOMPATIBILITY DOMAIN-CONTAINING PROTEIN"/>
    <property type="match status" value="1"/>
</dbReference>
<name>A0AA40F3R5_9PEZI</name>
<evidence type="ECO:0000313" key="3">
    <source>
        <dbReference type="EMBL" id="KAK0750530.1"/>
    </source>
</evidence>
<dbReference type="Proteomes" id="UP001172155">
    <property type="component" value="Unassembled WGS sequence"/>
</dbReference>